<dbReference type="EMBL" id="MU151275">
    <property type="protein sequence ID" value="KAF9445889.1"/>
    <property type="molecule type" value="Genomic_DNA"/>
</dbReference>
<feature type="region of interest" description="Disordered" evidence="1">
    <location>
        <begin position="247"/>
        <end position="276"/>
    </location>
</feature>
<feature type="region of interest" description="Disordered" evidence="1">
    <location>
        <begin position="189"/>
        <end position="212"/>
    </location>
</feature>
<feature type="compositionally biased region" description="Low complexity" evidence="1">
    <location>
        <begin position="495"/>
        <end position="505"/>
    </location>
</feature>
<feature type="region of interest" description="Disordered" evidence="1">
    <location>
        <begin position="450"/>
        <end position="523"/>
    </location>
</feature>
<comment type="caution">
    <text evidence="2">The sequence shown here is derived from an EMBL/GenBank/DDBJ whole genome shotgun (WGS) entry which is preliminary data.</text>
</comment>
<accession>A0A9P5X8Y4</accession>
<evidence type="ECO:0000313" key="2">
    <source>
        <dbReference type="EMBL" id="KAF9445889.1"/>
    </source>
</evidence>
<evidence type="ECO:0000313" key="3">
    <source>
        <dbReference type="Proteomes" id="UP000807342"/>
    </source>
</evidence>
<protein>
    <submittedName>
        <fullName evidence="2">Uncharacterized protein</fullName>
    </submittedName>
</protein>
<name>A0A9P5X8Y4_9AGAR</name>
<feature type="region of interest" description="Disordered" evidence="1">
    <location>
        <begin position="112"/>
        <end position="155"/>
    </location>
</feature>
<dbReference type="OrthoDB" id="3232670at2759"/>
<sequence length="594" mass="63482">MSSVTSSLNTTPITSPSVASPIDGTMDCAASTATLPAAYHYEKKAATTYSLAEQRRQAPWQVGRAPISLASNEVLTNFVLNTQDSVRATATLGRTHKSKLSMSSLLGIQQATGAGSRGASDFGSKEGQSDPISLPSPGGARRQGPDPIPLAGRGDIGPVLKEQKALEPIGNLRTSSSISLKLKIPKFRSFGRPKTTSGGPSILPKASSLPQTPLSLRSPIPGIHPRLSNDTFAPGTMQFESPYLIPNDLPNTDQGHTATLSTSPPFSATNSVSTQESLLPLTPDTLKSGLLQPVSPAPSEFLLSRSASQDENNVTYSAFLRDDVPSSVIRSAEFLKSRIRPFPTITQDDMSLIVQPSSEKRRSSNRISRRASLSATSMLSSSSSSVPSAHPSSSSHGDGDDNNHRYPQSLDTSLDAASAANEVTSPLSPITFERVPSPQLDPTRIPVAELAAPRPPTSDRPNEDDGVPTPTATSHRGMPFPANTPSHLSRHTTRSKPGSRSGSKHSSSELISRSSTPGTDFHGEVPRQAVELSPEQLKKLEEDQQRVELEVFTLYGGEACVTRYEPKKGWIGIWNRPDVRDVIDGLRELRSPKA</sequence>
<feature type="region of interest" description="Disordered" evidence="1">
    <location>
        <begin position="1"/>
        <end position="22"/>
    </location>
</feature>
<feature type="compositionally biased region" description="Polar residues" evidence="1">
    <location>
        <begin position="249"/>
        <end position="276"/>
    </location>
</feature>
<gene>
    <name evidence="2" type="ORF">P691DRAFT_762099</name>
</gene>
<reference evidence="2" key="1">
    <citation type="submission" date="2020-11" db="EMBL/GenBank/DDBJ databases">
        <authorList>
            <consortium name="DOE Joint Genome Institute"/>
            <person name="Ahrendt S."/>
            <person name="Riley R."/>
            <person name="Andreopoulos W."/>
            <person name="Labutti K."/>
            <person name="Pangilinan J."/>
            <person name="Ruiz-Duenas F.J."/>
            <person name="Barrasa J.M."/>
            <person name="Sanchez-Garcia M."/>
            <person name="Camarero S."/>
            <person name="Miyauchi S."/>
            <person name="Serrano A."/>
            <person name="Linde D."/>
            <person name="Babiker R."/>
            <person name="Drula E."/>
            <person name="Ayuso-Fernandez I."/>
            <person name="Pacheco R."/>
            <person name="Padilla G."/>
            <person name="Ferreira P."/>
            <person name="Barriuso J."/>
            <person name="Kellner H."/>
            <person name="Castanera R."/>
            <person name="Alfaro M."/>
            <person name="Ramirez L."/>
            <person name="Pisabarro A.G."/>
            <person name="Kuo A."/>
            <person name="Tritt A."/>
            <person name="Lipzen A."/>
            <person name="He G."/>
            <person name="Yan M."/>
            <person name="Ng V."/>
            <person name="Cullen D."/>
            <person name="Martin F."/>
            <person name="Rosso M.-N."/>
            <person name="Henrissat B."/>
            <person name="Hibbett D."/>
            <person name="Martinez A.T."/>
            <person name="Grigoriev I.V."/>
        </authorList>
    </citation>
    <scope>NUCLEOTIDE SEQUENCE</scope>
    <source>
        <strain evidence="2">MF-IS2</strain>
    </source>
</reference>
<feature type="compositionally biased region" description="Low complexity" evidence="1">
    <location>
        <begin position="370"/>
        <end position="396"/>
    </location>
</feature>
<evidence type="ECO:0000256" key="1">
    <source>
        <dbReference type="SAM" id="MobiDB-lite"/>
    </source>
</evidence>
<keyword evidence="3" id="KW-1185">Reference proteome</keyword>
<feature type="compositionally biased region" description="Polar residues" evidence="1">
    <location>
        <begin position="1"/>
        <end position="18"/>
    </location>
</feature>
<proteinExistence type="predicted"/>
<feature type="region of interest" description="Disordered" evidence="1">
    <location>
        <begin position="350"/>
        <end position="409"/>
    </location>
</feature>
<dbReference type="AlphaFoldDB" id="A0A9P5X8Y4"/>
<organism evidence="2 3">
    <name type="scientific">Macrolepiota fuliginosa MF-IS2</name>
    <dbReference type="NCBI Taxonomy" id="1400762"/>
    <lineage>
        <taxon>Eukaryota</taxon>
        <taxon>Fungi</taxon>
        <taxon>Dikarya</taxon>
        <taxon>Basidiomycota</taxon>
        <taxon>Agaricomycotina</taxon>
        <taxon>Agaricomycetes</taxon>
        <taxon>Agaricomycetidae</taxon>
        <taxon>Agaricales</taxon>
        <taxon>Agaricineae</taxon>
        <taxon>Agaricaceae</taxon>
        <taxon>Macrolepiota</taxon>
    </lineage>
</organism>
<dbReference type="Proteomes" id="UP000807342">
    <property type="component" value="Unassembled WGS sequence"/>
</dbReference>
<feature type="compositionally biased region" description="Polar residues" evidence="1">
    <location>
        <begin position="509"/>
        <end position="518"/>
    </location>
</feature>